<keyword evidence="2" id="KW-0963">Cytoplasm</keyword>
<dbReference type="GO" id="GO:0005524">
    <property type="term" value="F:ATP binding"/>
    <property type="evidence" value="ECO:0007669"/>
    <property type="project" value="UniProtKB-KW"/>
</dbReference>
<evidence type="ECO:0000256" key="5">
    <source>
        <dbReference type="ARBA" id="ARBA00022840"/>
    </source>
</evidence>
<dbReference type="PANTHER" id="PTHR23074">
    <property type="entry name" value="AAA DOMAIN-CONTAINING"/>
    <property type="match status" value="1"/>
</dbReference>
<dbReference type="GO" id="GO:0016887">
    <property type="term" value="F:ATP hydrolysis activity"/>
    <property type="evidence" value="ECO:0007669"/>
    <property type="project" value="InterPro"/>
</dbReference>
<dbReference type="InterPro" id="IPR027417">
    <property type="entry name" value="P-loop_NTPase"/>
</dbReference>
<dbReference type="PANTHER" id="PTHR23074:SF78">
    <property type="entry name" value="KATANIN P60 ATPASE-CONTAINING SUBUNIT A-LIKE 2"/>
    <property type="match status" value="1"/>
</dbReference>
<keyword evidence="5" id="KW-0067">ATP-binding</keyword>
<sequence length="380" mass="43049">MELSYQSMRTAHQVREAEELRTETRKKDLLILIYHHLMDHGSVCVGRVCVCNMCLCRLEVCDNVDLETVLMEYQTYHYIKFNKYPRLTRRSPPTGTRVCLTNTRGTNVYLSRMFPNQENGLVDPTLEFGLNVSSFANNGASGEGSSRKVIEEHLKRIVDLICLLNALNVNVFACVSLKDIYVHNPNRLVKEAVVYPIKYPQLFTGILSPWKGLLLYGPPGTGKTLLAKAVATECSTTFFNISASTIISKWRGLREVLFELAKFHSVMGQRGGGHGGEHEGSRRMKTELLIQMDGLAASDHLVFILAASNMPWELDQAMLRRLEKRILIGLPSEPARQAMISHWLPPVSLSGGRSLELNWTTKHWPRLINSIIRQLEYYCV</sequence>
<dbReference type="SUPFAM" id="SSF52540">
    <property type="entry name" value="P-loop containing nucleoside triphosphate hydrolases"/>
    <property type="match status" value="1"/>
</dbReference>
<dbReference type="Pfam" id="PF00004">
    <property type="entry name" value="AAA"/>
    <property type="match status" value="1"/>
</dbReference>
<evidence type="ECO:0000259" key="8">
    <source>
        <dbReference type="SMART" id="SM00382"/>
    </source>
</evidence>
<dbReference type="AlphaFoldDB" id="A0A8C5AYS0"/>
<feature type="domain" description="AAA+ ATPase" evidence="8">
    <location>
        <begin position="209"/>
        <end position="332"/>
    </location>
</feature>
<evidence type="ECO:0000256" key="3">
    <source>
        <dbReference type="ARBA" id="ARBA00022701"/>
    </source>
</evidence>
<evidence type="ECO:0000256" key="6">
    <source>
        <dbReference type="ARBA" id="ARBA00023212"/>
    </source>
</evidence>
<dbReference type="InterPro" id="IPR003959">
    <property type="entry name" value="ATPase_AAA_core"/>
</dbReference>
<reference evidence="9" key="2">
    <citation type="submission" date="2025-09" db="UniProtKB">
        <authorList>
            <consortium name="Ensembl"/>
        </authorList>
    </citation>
    <scope>IDENTIFICATION</scope>
</reference>
<dbReference type="GO" id="GO:0005819">
    <property type="term" value="C:spindle"/>
    <property type="evidence" value="ECO:0007669"/>
    <property type="project" value="UniProtKB-SubCell"/>
</dbReference>
<organism evidence="9 10">
    <name type="scientific">Gadus morhua</name>
    <name type="common">Atlantic cod</name>
    <dbReference type="NCBI Taxonomy" id="8049"/>
    <lineage>
        <taxon>Eukaryota</taxon>
        <taxon>Metazoa</taxon>
        <taxon>Chordata</taxon>
        <taxon>Craniata</taxon>
        <taxon>Vertebrata</taxon>
        <taxon>Euteleostomi</taxon>
        <taxon>Actinopterygii</taxon>
        <taxon>Neopterygii</taxon>
        <taxon>Teleostei</taxon>
        <taxon>Neoteleostei</taxon>
        <taxon>Acanthomorphata</taxon>
        <taxon>Zeiogadaria</taxon>
        <taxon>Gadariae</taxon>
        <taxon>Gadiformes</taxon>
        <taxon>Gadoidei</taxon>
        <taxon>Gadidae</taxon>
        <taxon>Gadus</taxon>
    </lineage>
</organism>
<evidence type="ECO:0000313" key="9">
    <source>
        <dbReference type="Ensembl" id="ENSGMOP00000039246.1"/>
    </source>
</evidence>
<keyword evidence="4" id="KW-0547">Nucleotide-binding</keyword>
<name>A0A8C5AYS0_GADMO</name>
<evidence type="ECO:0000256" key="4">
    <source>
        <dbReference type="ARBA" id="ARBA00022741"/>
    </source>
</evidence>
<reference evidence="9" key="1">
    <citation type="submission" date="2025-08" db="UniProtKB">
        <authorList>
            <consortium name="Ensembl"/>
        </authorList>
    </citation>
    <scope>IDENTIFICATION</scope>
</reference>
<comment type="subcellular location">
    <subcellularLocation>
        <location evidence="1">Cytoplasm</location>
        <location evidence="1">Cytoskeleton</location>
        <location evidence="1">Spindle</location>
    </subcellularLocation>
</comment>
<dbReference type="Gene3D" id="3.40.50.300">
    <property type="entry name" value="P-loop containing nucleotide triphosphate hydrolases"/>
    <property type="match status" value="1"/>
</dbReference>
<dbReference type="InterPro" id="IPR050304">
    <property type="entry name" value="MT-severing_AAA_ATPase"/>
</dbReference>
<keyword evidence="3" id="KW-0493">Microtubule</keyword>
<dbReference type="InterPro" id="IPR003593">
    <property type="entry name" value="AAA+_ATPase"/>
</dbReference>
<evidence type="ECO:0000313" key="10">
    <source>
        <dbReference type="Proteomes" id="UP000694546"/>
    </source>
</evidence>
<dbReference type="GeneTree" id="ENSGT00940000157302"/>
<evidence type="ECO:0000256" key="7">
    <source>
        <dbReference type="ARBA" id="ARBA00023235"/>
    </source>
</evidence>
<keyword evidence="7" id="KW-0413">Isomerase</keyword>
<accession>A0A8C5AYS0</accession>
<evidence type="ECO:0000256" key="1">
    <source>
        <dbReference type="ARBA" id="ARBA00004186"/>
    </source>
</evidence>
<dbReference type="Ensembl" id="ENSGMOT00000038166.1">
    <property type="protein sequence ID" value="ENSGMOP00000039246.1"/>
    <property type="gene ID" value="ENSGMOG00000013644.2"/>
</dbReference>
<evidence type="ECO:0000256" key="2">
    <source>
        <dbReference type="ARBA" id="ARBA00022490"/>
    </source>
</evidence>
<keyword evidence="10" id="KW-1185">Reference proteome</keyword>
<protein>
    <recommendedName>
        <fullName evidence="8">AAA+ ATPase domain-containing protein</fullName>
    </recommendedName>
</protein>
<dbReference type="GO" id="GO:0005874">
    <property type="term" value="C:microtubule"/>
    <property type="evidence" value="ECO:0007669"/>
    <property type="project" value="UniProtKB-KW"/>
</dbReference>
<keyword evidence="6" id="KW-0206">Cytoskeleton</keyword>
<dbReference type="GO" id="GO:0016853">
    <property type="term" value="F:isomerase activity"/>
    <property type="evidence" value="ECO:0007669"/>
    <property type="project" value="UniProtKB-KW"/>
</dbReference>
<proteinExistence type="predicted"/>
<dbReference type="SMART" id="SM00382">
    <property type="entry name" value="AAA"/>
    <property type="match status" value="1"/>
</dbReference>
<dbReference type="Gene3D" id="1.10.8.60">
    <property type="match status" value="1"/>
</dbReference>
<dbReference type="Proteomes" id="UP000694546">
    <property type="component" value="Chromosome 19"/>
</dbReference>